<sequence>MACYLKNKHNTNVFIGNAELVDSYVLYHITLEIGTVSWKVSHRYSEFVELNDKLISEYGVNKDLLPPKKVIGNKDPVFIEKRRLGLEEYLKTVLNFLQVTMPKDLAVFLDFQYYDIVFLLQNLALKFYNEGDRLLQESRNFTFTPLELHAISERLKQPCPPLEITDRRQDFSHVLDFCSQLTDVCIKGSNAPIRSSNIIPNCLKFELTAFKTVERLNIVALPLENIYNAQSLRNSVVSLSIRGCGVKRFAEILLCDTVHKNIMTDSTRDAFVWLKLMEADFSNNDIEEIDEAVALLPHLQHLTLHGNKLPVLKNLTSLPHLSHLCLSANQFVSSNLADLHTQLGNIINIDLSENNLTSLLPFSKLYSLEVLNVASNSITDLAEVTYIAGLPCLESLVLTGNPLATVVDYRIRVLEKFGKRAEEICLDNELPTRKELDTVAVLQAIRIAREGSNRTSGVQSHTTTLIGSSQPTSGSVTTCSHSPH</sequence>
<dbReference type="PANTHER" id="PTHR15454:SF35">
    <property type="entry name" value="NISCHARIN"/>
    <property type="match status" value="1"/>
</dbReference>
<dbReference type="FunFam" id="3.30.1520.10:FF:000020">
    <property type="entry name" value="nischarin isoform X1"/>
    <property type="match status" value="1"/>
</dbReference>
<dbReference type="GO" id="GO:0005737">
    <property type="term" value="C:cytoplasm"/>
    <property type="evidence" value="ECO:0007669"/>
    <property type="project" value="TreeGrafter"/>
</dbReference>
<dbReference type="InterPro" id="IPR001611">
    <property type="entry name" value="Leu-rich_rpt"/>
</dbReference>
<name>A0A8K0P6G8_LADFU</name>
<dbReference type="Proteomes" id="UP000792457">
    <property type="component" value="Unassembled WGS sequence"/>
</dbReference>
<keyword evidence="1" id="KW-0433">Leucine-rich repeat</keyword>
<keyword evidence="2" id="KW-0677">Repeat</keyword>
<accession>A0A8K0P6G8</accession>
<proteinExistence type="predicted"/>
<feature type="region of interest" description="Disordered" evidence="3">
    <location>
        <begin position="453"/>
        <end position="484"/>
    </location>
</feature>
<reference evidence="5" key="1">
    <citation type="submission" date="2013-04" db="EMBL/GenBank/DDBJ databases">
        <authorList>
            <person name="Qu J."/>
            <person name="Murali S.C."/>
            <person name="Bandaranaike D."/>
            <person name="Bellair M."/>
            <person name="Blankenburg K."/>
            <person name="Chao H."/>
            <person name="Dinh H."/>
            <person name="Doddapaneni H."/>
            <person name="Downs B."/>
            <person name="Dugan-Rocha S."/>
            <person name="Elkadiri S."/>
            <person name="Gnanaolivu R.D."/>
            <person name="Hernandez B."/>
            <person name="Javaid M."/>
            <person name="Jayaseelan J.C."/>
            <person name="Lee S."/>
            <person name="Li M."/>
            <person name="Ming W."/>
            <person name="Munidasa M."/>
            <person name="Muniz J."/>
            <person name="Nguyen L."/>
            <person name="Ongeri F."/>
            <person name="Osuji N."/>
            <person name="Pu L.-L."/>
            <person name="Puazo M."/>
            <person name="Qu C."/>
            <person name="Quiroz J."/>
            <person name="Raj R."/>
            <person name="Weissenberger G."/>
            <person name="Xin Y."/>
            <person name="Zou X."/>
            <person name="Han Y."/>
            <person name="Richards S."/>
            <person name="Worley K."/>
            <person name="Muzny D."/>
            <person name="Gibbs R."/>
        </authorList>
    </citation>
    <scope>NUCLEOTIDE SEQUENCE</scope>
    <source>
        <strain evidence="5">Sampled in the wild</strain>
    </source>
</reference>
<dbReference type="PROSITE" id="PS50195">
    <property type="entry name" value="PX"/>
    <property type="match status" value="1"/>
</dbReference>
<gene>
    <name evidence="5" type="ORF">J437_LFUL005149</name>
</gene>
<evidence type="ECO:0000256" key="2">
    <source>
        <dbReference type="ARBA" id="ARBA00022737"/>
    </source>
</evidence>
<dbReference type="SUPFAM" id="SSF52075">
    <property type="entry name" value="Outer arm dynein light chain 1"/>
    <property type="match status" value="1"/>
</dbReference>
<dbReference type="AlphaFoldDB" id="A0A8K0P6G8"/>
<keyword evidence="6" id="KW-1185">Reference proteome</keyword>
<dbReference type="OrthoDB" id="430293at2759"/>
<dbReference type="Gene3D" id="3.80.10.10">
    <property type="entry name" value="Ribonuclease Inhibitor"/>
    <property type="match status" value="1"/>
</dbReference>
<dbReference type="Pfam" id="PF13855">
    <property type="entry name" value="LRR_8"/>
    <property type="match status" value="1"/>
</dbReference>
<comment type="caution">
    <text evidence="5">The sequence shown here is derived from an EMBL/GenBank/DDBJ whole genome shotgun (WGS) entry which is preliminary data.</text>
</comment>
<dbReference type="EMBL" id="KZ308753">
    <property type="protein sequence ID" value="KAG8233943.1"/>
    <property type="molecule type" value="Genomic_DNA"/>
</dbReference>
<dbReference type="InterPro" id="IPR032675">
    <property type="entry name" value="LRR_dom_sf"/>
</dbReference>
<dbReference type="GO" id="GO:0035091">
    <property type="term" value="F:phosphatidylinositol binding"/>
    <property type="evidence" value="ECO:0007669"/>
    <property type="project" value="InterPro"/>
</dbReference>
<feature type="domain" description="PX" evidence="4">
    <location>
        <begin position="5"/>
        <end position="116"/>
    </location>
</feature>
<dbReference type="PROSITE" id="PS51450">
    <property type="entry name" value="LRR"/>
    <property type="match status" value="1"/>
</dbReference>
<evidence type="ECO:0000313" key="6">
    <source>
        <dbReference type="Proteomes" id="UP000792457"/>
    </source>
</evidence>
<evidence type="ECO:0000256" key="3">
    <source>
        <dbReference type="SAM" id="MobiDB-lite"/>
    </source>
</evidence>
<dbReference type="Pfam" id="PF00787">
    <property type="entry name" value="PX"/>
    <property type="match status" value="1"/>
</dbReference>
<dbReference type="Gene3D" id="3.30.1520.10">
    <property type="entry name" value="Phox-like domain"/>
    <property type="match status" value="1"/>
</dbReference>
<evidence type="ECO:0000313" key="5">
    <source>
        <dbReference type="EMBL" id="KAG8233943.1"/>
    </source>
</evidence>
<dbReference type="SMART" id="SM00312">
    <property type="entry name" value="PX"/>
    <property type="match status" value="1"/>
</dbReference>
<dbReference type="SUPFAM" id="SSF64268">
    <property type="entry name" value="PX domain"/>
    <property type="match status" value="1"/>
</dbReference>
<organism evidence="5 6">
    <name type="scientific">Ladona fulva</name>
    <name type="common">Scarce chaser dragonfly</name>
    <name type="synonym">Libellula fulva</name>
    <dbReference type="NCBI Taxonomy" id="123851"/>
    <lineage>
        <taxon>Eukaryota</taxon>
        <taxon>Metazoa</taxon>
        <taxon>Ecdysozoa</taxon>
        <taxon>Arthropoda</taxon>
        <taxon>Hexapoda</taxon>
        <taxon>Insecta</taxon>
        <taxon>Pterygota</taxon>
        <taxon>Palaeoptera</taxon>
        <taxon>Odonata</taxon>
        <taxon>Epiprocta</taxon>
        <taxon>Anisoptera</taxon>
        <taxon>Libelluloidea</taxon>
        <taxon>Libellulidae</taxon>
        <taxon>Ladona</taxon>
    </lineage>
</organism>
<dbReference type="InterPro" id="IPR036871">
    <property type="entry name" value="PX_dom_sf"/>
</dbReference>
<evidence type="ECO:0000259" key="4">
    <source>
        <dbReference type="PROSITE" id="PS50195"/>
    </source>
</evidence>
<dbReference type="InterPro" id="IPR001683">
    <property type="entry name" value="PX_dom"/>
</dbReference>
<protein>
    <recommendedName>
        <fullName evidence="4">PX domain-containing protein</fullName>
    </recommendedName>
</protein>
<dbReference type="PANTHER" id="PTHR15454">
    <property type="entry name" value="NISCHARIN RELATED"/>
    <property type="match status" value="1"/>
</dbReference>
<reference evidence="5" key="2">
    <citation type="submission" date="2017-10" db="EMBL/GenBank/DDBJ databases">
        <title>Ladona fulva Genome sequencing and assembly.</title>
        <authorList>
            <person name="Murali S."/>
            <person name="Richards S."/>
            <person name="Bandaranaike D."/>
            <person name="Bellair M."/>
            <person name="Blankenburg K."/>
            <person name="Chao H."/>
            <person name="Dinh H."/>
            <person name="Doddapaneni H."/>
            <person name="Dugan-Rocha S."/>
            <person name="Elkadiri S."/>
            <person name="Gnanaolivu R."/>
            <person name="Hernandez B."/>
            <person name="Skinner E."/>
            <person name="Javaid M."/>
            <person name="Lee S."/>
            <person name="Li M."/>
            <person name="Ming W."/>
            <person name="Munidasa M."/>
            <person name="Muniz J."/>
            <person name="Nguyen L."/>
            <person name="Hughes D."/>
            <person name="Osuji N."/>
            <person name="Pu L.-L."/>
            <person name="Puazo M."/>
            <person name="Qu C."/>
            <person name="Quiroz J."/>
            <person name="Raj R."/>
            <person name="Weissenberger G."/>
            <person name="Xin Y."/>
            <person name="Zou X."/>
            <person name="Han Y."/>
            <person name="Worley K."/>
            <person name="Muzny D."/>
            <person name="Gibbs R."/>
        </authorList>
    </citation>
    <scope>NUCLEOTIDE SEQUENCE</scope>
    <source>
        <strain evidence="5">Sampled in the wild</strain>
    </source>
</reference>
<evidence type="ECO:0000256" key="1">
    <source>
        <dbReference type="ARBA" id="ARBA00022614"/>
    </source>
</evidence>